<evidence type="ECO:0000313" key="5">
    <source>
        <dbReference type="Proteomes" id="UP000294856"/>
    </source>
</evidence>
<dbReference type="Pfam" id="PF11887">
    <property type="entry name" value="Mce4_CUP1"/>
    <property type="match status" value="1"/>
</dbReference>
<evidence type="ECO:0000313" key="4">
    <source>
        <dbReference type="EMBL" id="TCJ97650.1"/>
    </source>
</evidence>
<comment type="caution">
    <text evidence="4">The sequence shown here is derived from an EMBL/GenBank/DDBJ whole genome shotgun (WGS) entry which is preliminary data.</text>
</comment>
<dbReference type="RefSeq" id="WP_067447071.1">
    <property type="nucleotide sequence ID" value="NZ_SMFR01000002.1"/>
</dbReference>
<dbReference type="InterPro" id="IPR024516">
    <property type="entry name" value="Mce_C"/>
</dbReference>
<feature type="domain" description="Mce/MlaD" evidence="2">
    <location>
        <begin position="48"/>
        <end position="124"/>
    </location>
</feature>
<dbReference type="EMBL" id="SMFR01000002">
    <property type="protein sequence ID" value="TCJ97650.1"/>
    <property type="molecule type" value="Genomic_DNA"/>
</dbReference>
<sequence length="421" mass="43831">MSVLFDKDGRGPSKLSLLLRGLVAFALIVGGLTLVYMKSTGSFEEKAEITALLEQVGDGLPPNSDVKFRGVLVGTVAEVTPSINGGRNRAKLELEPHLLVSIPDSVTARVVPSNIFAVSSVQLVDNGPGRPLRAGAQIQQDTSLSTVQLQTALTKLRTIVAATARISTSDTVGVLAAVAKATDRRGADLVRAGAQLDRITTELAAQIAPPGEPSTMTALTESVQGLASAAPDLLDVLHSAVVPMRAVVEQEAELRNLLSAGTATLSTVGGGLDRHVEEMVTVTDQLTPVLDVFAAGSSNFGPIVGSIKHLSDVWFAEFWNEETKNGTGKFQIRLTPDTAYTRADCPRYGDLAGPSCATAPLTTSAEPLPASLDPRSIPKPVLTPQMQDLIGRVLAGGANSAEQVLAQLLTTGVPGTGGAPR</sequence>
<dbReference type="InterPro" id="IPR003399">
    <property type="entry name" value="Mce/MlaD"/>
</dbReference>
<dbReference type="GO" id="GO:0005576">
    <property type="term" value="C:extracellular region"/>
    <property type="evidence" value="ECO:0007669"/>
    <property type="project" value="TreeGrafter"/>
</dbReference>
<evidence type="ECO:0000256" key="1">
    <source>
        <dbReference type="SAM" id="Phobius"/>
    </source>
</evidence>
<keyword evidence="1" id="KW-0812">Transmembrane</keyword>
<evidence type="ECO:0000259" key="3">
    <source>
        <dbReference type="Pfam" id="PF11887"/>
    </source>
</evidence>
<dbReference type="Pfam" id="PF02470">
    <property type="entry name" value="MlaD"/>
    <property type="match status" value="1"/>
</dbReference>
<dbReference type="Proteomes" id="UP000294856">
    <property type="component" value="Unassembled WGS sequence"/>
</dbReference>
<organism evidence="4 5">
    <name type="scientific">Nocardia alba</name>
    <dbReference type="NCBI Taxonomy" id="225051"/>
    <lineage>
        <taxon>Bacteria</taxon>
        <taxon>Bacillati</taxon>
        <taxon>Actinomycetota</taxon>
        <taxon>Actinomycetes</taxon>
        <taxon>Mycobacteriales</taxon>
        <taxon>Nocardiaceae</taxon>
        <taxon>Nocardia</taxon>
    </lineage>
</organism>
<feature type="domain" description="Mammalian cell entry C-terminal" evidence="3">
    <location>
        <begin position="130"/>
        <end position="354"/>
    </location>
</feature>
<protein>
    <submittedName>
        <fullName evidence="4">Virulence factor Mce-like protein</fullName>
    </submittedName>
</protein>
<accession>A0A4R1FTN2</accession>
<feature type="transmembrane region" description="Helical" evidence="1">
    <location>
        <begin position="17"/>
        <end position="37"/>
    </location>
</feature>
<dbReference type="InterPro" id="IPR052336">
    <property type="entry name" value="MlaD_Phospholipid_Transporter"/>
</dbReference>
<keyword evidence="1" id="KW-1133">Transmembrane helix</keyword>
<dbReference type="PANTHER" id="PTHR33371">
    <property type="entry name" value="INTERMEMBRANE PHOSPHOLIPID TRANSPORT SYSTEM BINDING PROTEIN MLAD-RELATED"/>
    <property type="match status" value="1"/>
</dbReference>
<dbReference type="PANTHER" id="PTHR33371:SF19">
    <property type="entry name" value="MCE-FAMILY PROTEIN MCE4A"/>
    <property type="match status" value="1"/>
</dbReference>
<dbReference type="AlphaFoldDB" id="A0A4R1FTN2"/>
<dbReference type="STRING" id="1210063.GCA_001612665_01354"/>
<gene>
    <name evidence="4" type="ORF">DFR71_3696</name>
</gene>
<keyword evidence="1" id="KW-0472">Membrane</keyword>
<dbReference type="OrthoDB" id="4571090at2"/>
<evidence type="ECO:0000259" key="2">
    <source>
        <dbReference type="Pfam" id="PF02470"/>
    </source>
</evidence>
<proteinExistence type="predicted"/>
<dbReference type="GO" id="GO:0051701">
    <property type="term" value="P:biological process involved in interaction with host"/>
    <property type="evidence" value="ECO:0007669"/>
    <property type="project" value="TreeGrafter"/>
</dbReference>
<keyword evidence="5" id="KW-1185">Reference proteome</keyword>
<name>A0A4R1FTN2_9NOCA</name>
<reference evidence="4 5" key="1">
    <citation type="submission" date="2019-03" db="EMBL/GenBank/DDBJ databases">
        <title>Genomic Encyclopedia of Type Strains, Phase IV (KMG-IV): sequencing the most valuable type-strain genomes for metagenomic binning, comparative biology and taxonomic classification.</title>
        <authorList>
            <person name="Goeker M."/>
        </authorList>
    </citation>
    <scope>NUCLEOTIDE SEQUENCE [LARGE SCALE GENOMIC DNA]</scope>
    <source>
        <strain evidence="4 5">DSM 44684</strain>
    </source>
</reference>